<evidence type="ECO:0000259" key="1">
    <source>
        <dbReference type="Pfam" id="PF13391"/>
    </source>
</evidence>
<dbReference type="EMBL" id="LCBN01000078">
    <property type="protein sequence ID" value="KKS11267.1"/>
    <property type="molecule type" value="Genomic_DNA"/>
</dbReference>
<sequence>MSDQKYEKYWEITLAYTDIFGEGFNTSLRIIIDFIDERLGTPYSKEKYEELQNRLQKNLPKSLPSIRKSINQFVKLGFVRPGLAAYHPAAKIFLKETDAEKKRAIFSRIVYAYSSFDSSVKDISDKKEINFLIKTLQAVGRLERADVLALMTVDVSQVPQGYLDAEGLSRQRQHAQAIGFGERKYNQLSHFWSVLGNLDGIVVRDGSVLEKTVMVADEPASRAITKRDSYLQLLYKIELQEESSRHFGTIACMVEKLPYPSLIASHIKPYRECNIEIEAFDGDNGLLLSPNLDSLFDKGYISFASDGSILLSNNLQEKLKAALKHLSLDRKFLTEGRLVYLEHHRTKVFV</sequence>
<proteinExistence type="predicted"/>
<dbReference type="Pfam" id="PF13391">
    <property type="entry name" value="HNH_2"/>
    <property type="match status" value="1"/>
</dbReference>
<dbReference type="AlphaFoldDB" id="A0A0G0WGU0"/>
<evidence type="ECO:0000313" key="2">
    <source>
        <dbReference type="EMBL" id="KKS11267.1"/>
    </source>
</evidence>
<evidence type="ECO:0000313" key="3">
    <source>
        <dbReference type="Proteomes" id="UP000034753"/>
    </source>
</evidence>
<protein>
    <submittedName>
        <fullName evidence="2">Type II site-specific deoxyribonuclease</fullName>
    </submittedName>
</protein>
<gene>
    <name evidence="2" type="ORF">UU67_C0078G0001</name>
</gene>
<comment type="caution">
    <text evidence="2">The sequence shown here is derived from an EMBL/GenBank/DDBJ whole genome shotgun (WGS) entry which is preliminary data.</text>
</comment>
<organism evidence="2 3">
    <name type="scientific">Candidatus Daviesbacteria bacterium GW2011_GWB1_41_5</name>
    <dbReference type="NCBI Taxonomy" id="1618429"/>
    <lineage>
        <taxon>Bacteria</taxon>
        <taxon>Candidatus Daviesiibacteriota</taxon>
    </lineage>
</organism>
<dbReference type="Proteomes" id="UP000034753">
    <property type="component" value="Unassembled WGS sequence"/>
</dbReference>
<feature type="domain" description="HNH nuclease" evidence="1">
    <location>
        <begin position="252"/>
        <end position="303"/>
    </location>
</feature>
<accession>A0A0G0WGU0</accession>
<dbReference type="InterPro" id="IPR003615">
    <property type="entry name" value="HNH_nuc"/>
</dbReference>
<reference evidence="2 3" key="1">
    <citation type="journal article" date="2015" name="Nature">
        <title>rRNA introns, odd ribosomes, and small enigmatic genomes across a large radiation of phyla.</title>
        <authorList>
            <person name="Brown C.T."/>
            <person name="Hug L.A."/>
            <person name="Thomas B.C."/>
            <person name="Sharon I."/>
            <person name="Castelle C.J."/>
            <person name="Singh A."/>
            <person name="Wilkins M.J."/>
            <person name="Williams K.H."/>
            <person name="Banfield J.F."/>
        </authorList>
    </citation>
    <scope>NUCLEOTIDE SEQUENCE [LARGE SCALE GENOMIC DNA]</scope>
</reference>
<name>A0A0G0WGU0_9BACT</name>